<dbReference type="Proteomes" id="UP000729402">
    <property type="component" value="Unassembled WGS sequence"/>
</dbReference>
<dbReference type="EMBL" id="JAAALK010000079">
    <property type="protein sequence ID" value="KAG8100423.1"/>
    <property type="molecule type" value="Genomic_DNA"/>
</dbReference>
<sequence>MSTIPPENRLSRTPDSVAHTAANAHRESKGKASGATSDKFNNWCDHTKDGFVDITPGASARQVLDLDDKVYSRDHKKANPIGIAHGASNGKKGSGNSGDEAVDRSATVPR</sequence>
<reference evidence="2" key="2">
    <citation type="submission" date="2021-02" db="EMBL/GenBank/DDBJ databases">
        <authorList>
            <person name="Kimball J.A."/>
            <person name="Haas M.W."/>
            <person name="Macchietto M."/>
            <person name="Kono T."/>
            <person name="Duquette J."/>
            <person name="Shao M."/>
        </authorList>
    </citation>
    <scope>NUCLEOTIDE SEQUENCE</scope>
    <source>
        <tissue evidence="2">Fresh leaf tissue</tissue>
    </source>
</reference>
<feature type="region of interest" description="Disordered" evidence="1">
    <location>
        <begin position="77"/>
        <end position="110"/>
    </location>
</feature>
<gene>
    <name evidence="2" type="ORF">GUJ93_ZPchr0013g37615</name>
</gene>
<name>A0A8J6C5W0_ZIZPA</name>
<feature type="region of interest" description="Disordered" evidence="1">
    <location>
        <begin position="1"/>
        <end position="42"/>
    </location>
</feature>
<evidence type="ECO:0000313" key="2">
    <source>
        <dbReference type="EMBL" id="KAG8100423.1"/>
    </source>
</evidence>
<dbReference type="AlphaFoldDB" id="A0A8J6C5W0"/>
<reference evidence="2" key="1">
    <citation type="journal article" date="2021" name="bioRxiv">
        <title>Whole Genome Assembly and Annotation of Northern Wild Rice, Zizania palustris L., Supports a Whole Genome Duplication in the Zizania Genus.</title>
        <authorList>
            <person name="Haas M."/>
            <person name="Kono T."/>
            <person name="Macchietto M."/>
            <person name="Millas R."/>
            <person name="McGilp L."/>
            <person name="Shao M."/>
            <person name="Duquette J."/>
            <person name="Hirsch C.N."/>
            <person name="Kimball J."/>
        </authorList>
    </citation>
    <scope>NUCLEOTIDE SEQUENCE</scope>
    <source>
        <tissue evidence="2">Fresh leaf tissue</tissue>
    </source>
</reference>
<accession>A0A8J6C5W0</accession>
<comment type="caution">
    <text evidence="2">The sequence shown here is derived from an EMBL/GenBank/DDBJ whole genome shotgun (WGS) entry which is preliminary data.</text>
</comment>
<proteinExistence type="predicted"/>
<keyword evidence="3" id="KW-1185">Reference proteome</keyword>
<evidence type="ECO:0000256" key="1">
    <source>
        <dbReference type="SAM" id="MobiDB-lite"/>
    </source>
</evidence>
<organism evidence="2 3">
    <name type="scientific">Zizania palustris</name>
    <name type="common">Northern wild rice</name>
    <dbReference type="NCBI Taxonomy" id="103762"/>
    <lineage>
        <taxon>Eukaryota</taxon>
        <taxon>Viridiplantae</taxon>
        <taxon>Streptophyta</taxon>
        <taxon>Embryophyta</taxon>
        <taxon>Tracheophyta</taxon>
        <taxon>Spermatophyta</taxon>
        <taxon>Magnoliopsida</taxon>
        <taxon>Liliopsida</taxon>
        <taxon>Poales</taxon>
        <taxon>Poaceae</taxon>
        <taxon>BOP clade</taxon>
        <taxon>Oryzoideae</taxon>
        <taxon>Oryzeae</taxon>
        <taxon>Zizaniinae</taxon>
        <taxon>Zizania</taxon>
    </lineage>
</organism>
<protein>
    <submittedName>
        <fullName evidence="2">Uncharacterized protein</fullName>
    </submittedName>
</protein>
<evidence type="ECO:0000313" key="3">
    <source>
        <dbReference type="Proteomes" id="UP000729402"/>
    </source>
</evidence>